<sequence length="85" mass="9761">MTFAWFAVDAAYVHPDSARANTVSVWRGRYSLPFAICQCGWRGKHRVLVRGARRDAHLHAAKVDHPLSRPLDLWKAARLNRRRVA</sequence>
<organism evidence="1 2">
    <name type="scientific">Mycolicibacterium sphagni</name>
    <dbReference type="NCBI Taxonomy" id="1786"/>
    <lineage>
        <taxon>Bacteria</taxon>
        <taxon>Bacillati</taxon>
        <taxon>Actinomycetota</taxon>
        <taxon>Actinomycetes</taxon>
        <taxon>Mycobacteriales</taxon>
        <taxon>Mycobacteriaceae</taxon>
        <taxon>Mycolicibacterium</taxon>
    </lineage>
</organism>
<keyword evidence="2" id="KW-1185">Reference proteome</keyword>
<comment type="caution">
    <text evidence="1">The sequence shown here is derived from an EMBL/GenBank/DDBJ whole genome shotgun (WGS) entry which is preliminary data.</text>
</comment>
<evidence type="ECO:0000313" key="1">
    <source>
        <dbReference type="EMBL" id="OYN75916.1"/>
    </source>
</evidence>
<reference evidence="1 2" key="1">
    <citation type="submission" date="2017-07" db="EMBL/GenBank/DDBJ databases">
        <title>The new phylogeny of genus Mycobacterium.</title>
        <authorList>
            <person name="Tortoli E."/>
            <person name="Trovato A."/>
            <person name="Cirillo D.M."/>
        </authorList>
    </citation>
    <scope>NUCLEOTIDE SEQUENCE [LARGE SCALE GENOMIC DNA]</scope>
    <source>
        <strain evidence="1 2">ATCC 33027</strain>
    </source>
</reference>
<dbReference type="Proteomes" id="UP000216063">
    <property type="component" value="Unassembled WGS sequence"/>
</dbReference>
<protein>
    <submittedName>
        <fullName evidence="1">Uncharacterized protein</fullName>
    </submittedName>
</protein>
<accession>A0A255D962</accession>
<evidence type="ECO:0000313" key="2">
    <source>
        <dbReference type="Proteomes" id="UP000216063"/>
    </source>
</evidence>
<dbReference type="AlphaFoldDB" id="A0A255D962"/>
<proteinExistence type="predicted"/>
<gene>
    <name evidence="1" type="ORF">CG716_23985</name>
</gene>
<name>A0A255D962_9MYCO</name>
<dbReference type="EMBL" id="NOZR01000025">
    <property type="protein sequence ID" value="OYN75916.1"/>
    <property type="molecule type" value="Genomic_DNA"/>
</dbReference>